<keyword evidence="12" id="KW-1185">Reference proteome</keyword>
<feature type="chain" id="PRO_5023895328" evidence="9">
    <location>
        <begin position="18"/>
        <end position="270"/>
    </location>
</feature>
<dbReference type="Pfam" id="PF05572">
    <property type="entry name" value="Peptidase_M43"/>
    <property type="match status" value="1"/>
</dbReference>
<evidence type="ECO:0000256" key="4">
    <source>
        <dbReference type="ARBA" id="ARBA00022729"/>
    </source>
</evidence>
<dbReference type="Gene3D" id="3.40.390.10">
    <property type="entry name" value="Collagenase (Catalytic Domain)"/>
    <property type="match status" value="1"/>
</dbReference>
<evidence type="ECO:0000256" key="7">
    <source>
        <dbReference type="ARBA" id="ARBA00023049"/>
    </source>
</evidence>
<keyword evidence="5" id="KW-0378">Hydrolase</keyword>
<dbReference type="InterPro" id="IPR008754">
    <property type="entry name" value="Peptidase_M43"/>
</dbReference>
<dbReference type="InParanoid" id="A0A5J5F4K5"/>
<evidence type="ECO:0000256" key="5">
    <source>
        <dbReference type="ARBA" id="ARBA00022801"/>
    </source>
</evidence>
<dbReference type="GO" id="GO:0008237">
    <property type="term" value="F:metallopeptidase activity"/>
    <property type="evidence" value="ECO:0007669"/>
    <property type="project" value="UniProtKB-KW"/>
</dbReference>
<dbReference type="CDD" id="cd04275">
    <property type="entry name" value="ZnMc_pappalysin_like"/>
    <property type="match status" value="1"/>
</dbReference>
<feature type="signal peptide" evidence="9">
    <location>
        <begin position="1"/>
        <end position="17"/>
    </location>
</feature>
<name>A0A5J5F4K5_9PEZI</name>
<keyword evidence="3" id="KW-0479">Metal-binding</keyword>
<accession>A0A5J5F4K5</accession>
<evidence type="ECO:0000313" key="12">
    <source>
        <dbReference type="Proteomes" id="UP000326924"/>
    </source>
</evidence>
<protein>
    <submittedName>
        <fullName evidence="11">Metalloprotease 1</fullName>
    </submittedName>
</protein>
<evidence type="ECO:0000256" key="6">
    <source>
        <dbReference type="ARBA" id="ARBA00022833"/>
    </source>
</evidence>
<dbReference type="InterPro" id="IPR024079">
    <property type="entry name" value="MetalloPept_cat_dom_sf"/>
</dbReference>
<sequence>MKFSILFVLAAATFAAAMKSRCSTQEPSAEFIAQNNAIMASSAISLADFQSQAILTVPVWFHVLRSGLSVSQGNIPDSALQAQLSVMNADYASAKIKFALMGTTRTTDVTWYNDQAEMAMKKQLRKGDYGTLNVYFHRLAEGALGYCYFPVANPSAQELLLDGCSVLSSTVPGGSYTNYNLGRTVTHEAGHWFGLYHTFQGGCLGNGDWVNDTPAEAYPATGCPVGRDTCPSPGKDPINNFMDYSYDSCMTEFTPGQGIRMNALFNSYRT</sequence>
<dbReference type="AlphaFoldDB" id="A0A5J5F4K5"/>
<evidence type="ECO:0000256" key="8">
    <source>
        <dbReference type="ARBA" id="ARBA00023157"/>
    </source>
</evidence>
<organism evidence="11 12">
    <name type="scientific">Sphaerosporella brunnea</name>
    <dbReference type="NCBI Taxonomy" id="1250544"/>
    <lineage>
        <taxon>Eukaryota</taxon>
        <taxon>Fungi</taxon>
        <taxon>Dikarya</taxon>
        <taxon>Ascomycota</taxon>
        <taxon>Pezizomycotina</taxon>
        <taxon>Pezizomycetes</taxon>
        <taxon>Pezizales</taxon>
        <taxon>Pyronemataceae</taxon>
        <taxon>Sphaerosporella</taxon>
    </lineage>
</organism>
<comment type="similarity">
    <text evidence="1">Belongs to the peptidase M43B family.</text>
</comment>
<keyword evidence="7 11" id="KW-0482">Metalloprotease</keyword>
<evidence type="ECO:0000256" key="1">
    <source>
        <dbReference type="ARBA" id="ARBA00008721"/>
    </source>
</evidence>
<reference evidence="11 12" key="1">
    <citation type="submission" date="2019-09" db="EMBL/GenBank/DDBJ databases">
        <title>Draft genome of the ectomycorrhizal ascomycete Sphaerosporella brunnea.</title>
        <authorList>
            <consortium name="DOE Joint Genome Institute"/>
            <person name="Benucci G.M."/>
            <person name="Marozzi G."/>
            <person name="Antonielli L."/>
            <person name="Sanchez S."/>
            <person name="Marco P."/>
            <person name="Wang X."/>
            <person name="Falini L.B."/>
            <person name="Barry K."/>
            <person name="Haridas S."/>
            <person name="Lipzen A."/>
            <person name="Labutti K."/>
            <person name="Grigoriev I.V."/>
            <person name="Murat C."/>
            <person name="Martin F."/>
            <person name="Albertini E."/>
            <person name="Donnini D."/>
            <person name="Bonito G."/>
        </authorList>
    </citation>
    <scope>NUCLEOTIDE SEQUENCE [LARGE SCALE GENOMIC DNA]</scope>
    <source>
        <strain evidence="11 12">Sb_GMNB300</strain>
    </source>
</reference>
<dbReference type="PANTHER" id="PTHR47466">
    <property type="match status" value="1"/>
</dbReference>
<keyword evidence="8" id="KW-1015">Disulfide bond</keyword>
<dbReference type="SUPFAM" id="SSF55486">
    <property type="entry name" value="Metalloproteases ('zincins'), catalytic domain"/>
    <property type="match status" value="1"/>
</dbReference>
<dbReference type="OrthoDB" id="536211at2759"/>
<proteinExistence type="inferred from homology"/>
<evidence type="ECO:0000256" key="9">
    <source>
        <dbReference type="SAM" id="SignalP"/>
    </source>
</evidence>
<dbReference type="GO" id="GO:0046872">
    <property type="term" value="F:metal ion binding"/>
    <property type="evidence" value="ECO:0007669"/>
    <property type="project" value="UniProtKB-KW"/>
</dbReference>
<keyword evidence="4 9" id="KW-0732">Signal</keyword>
<evidence type="ECO:0000313" key="11">
    <source>
        <dbReference type="EMBL" id="KAA8911394.1"/>
    </source>
</evidence>
<dbReference type="Proteomes" id="UP000326924">
    <property type="component" value="Unassembled WGS sequence"/>
</dbReference>
<comment type="caution">
    <text evidence="11">The sequence shown here is derived from an EMBL/GenBank/DDBJ whole genome shotgun (WGS) entry which is preliminary data.</text>
</comment>
<dbReference type="GO" id="GO:0006508">
    <property type="term" value="P:proteolysis"/>
    <property type="evidence" value="ECO:0007669"/>
    <property type="project" value="UniProtKB-KW"/>
</dbReference>
<keyword evidence="6" id="KW-0862">Zinc</keyword>
<feature type="domain" description="Peptidase M43 pregnancy-associated plasma-A" evidence="10">
    <location>
        <begin position="177"/>
        <end position="264"/>
    </location>
</feature>
<evidence type="ECO:0000256" key="3">
    <source>
        <dbReference type="ARBA" id="ARBA00022723"/>
    </source>
</evidence>
<evidence type="ECO:0000256" key="2">
    <source>
        <dbReference type="ARBA" id="ARBA00022670"/>
    </source>
</evidence>
<dbReference type="EMBL" id="VXIS01000036">
    <property type="protein sequence ID" value="KAA8911394.1"/>
    <property type="molecule type" value="Genomic_DNA"/>
</dbReference>
<dbReference type="PANTHER" id="PTHR47466:SF1">
    <property type="entry name" value="METALLOPROTEASE MEP1 (AFU_ORTHOLOGUE AFUA_1G07730)-RELATED"/>
    <property type="match status" value="1"/>
</dbReference>
<evidence type="ECO:0000259" key="10">
    <source>
        <dbReference type="Pfam" id="PF05572"/>
    </source>
</evidence>
<gene>
    <name evidence="11" type="ORF">FN846DRAFT_904355</name>
</gene>
<keyword evidence="2 11" id="KW-0645">Protease</keyword>